<evidence type="ECO:0000313" key="4">
    <source>
        <dbReference type="Proteomes" id="UP000054342"/>
    </source>
</evidence>
<feature type="region of interest" description="Disordered" evidence="1">
    <location>
        <begin position="178"/>
        <end position="222"/>
    </location>
</feature>
<feature type="compositionally biased region" description="Polar residues" evidence="1">
    <location>
        <begin position="327"/>
        <end position="339"/>
    </location>
</feature>
<keyword evidence="4" id="KW-1185">Reference proteome</keyword>
<reference evidence="3 4" key="1">
    <citation type="submission" date="2015-01" db="EMBL/GenBank/DDBJ databases">
        <title>The Genome Sequence of Exophiala xenobiotica CBS118157.</title>
        <authorList>
            <consortium name="The Broad Institute Genomics Platform"/>
            <person name="Cuomo C."/>
            <person name="de Hoog S."/>
            <person name="Gorbushina A."/>
            <person name="Stielow B."/>
            <person name="Teixiera M."/>
            <person name="Abouelleil A."/>
            <person name="Chapman S.B."/>
            <person name="Priest M."/>
            <person name="Young S.K."/>
            <person name="Wortman J."/>
            <person name="Nusbaum C."/>
            <person name="Birren B."/>
        </authorList>
    </citation>
    <scope>NUCLEOTIDE SEQUENCE [LARGE SCALE GENOMIC DNA]</scope>
    <source>
        <strain evidence="3 4">CBS 118157</strain>
    </source>
</reference>
<gene>
    <name evidence="3" type="ORF">PV05_09170</name>
</gene>
<dbReference type="STRING" id="348802.A0A0D2EG57"/>
<keyword evidence="2" id="KW-0812">Transmembrane</keyword>
<feature type="compositionally biased region" description="Polar residues" evidence="1">
    <location>
        <begin position="204"/>
        <end position="215"/>
    </location>
</feature>
<dbReference type="Proteomes" id="UP000054342">
    <property type="component" value="Unassembled WGS sequence"/>
</dbReference>
<feature type="compositionally biased region" description="Polar residues" evidence="1">
    <location>
        <begin position="25"/>
        <end position="56"/>
    </location>
</feature>
<keyword evidence="2" id="KW-0472">Membrane</keyword>
<proteinExistence type="predicted"/>
<name>A0A0D2EG57_9EURO</name>
<evidence type="ECO:0000256" key="1">
    <source>
        <dbReference type="SAM" id="MobiDB-lite"/>
    </source>
</evidence>
<evidence type="ECO:0000313" key="3">
    <source>
        <dbReference type="EMBL" id="KIW53615.1"/>
    </source>
</evidence>
<dbReference type="HOGENOM" id="CLU_826396_0_0_1"/>
<feature type="region of interest" description="Disordered" evidence="1">
    <location>
        <begin position="320"/>
        <end position="339"/>
    </location>
</feature>
<evidence type="ECO:0008006" key="5">
    <source>
        <dbReference type="Google" id="ProtNLM"/>
    </source>
</evidence>
<evidence type="ECO:0000256" key="2">
    <source>
        <dbReference type="SAM" id="Phobius"/>
    </source>
</evidence>
<dbReference type="EMBL" id="KN847321">
    <property type="protein sequence ID" value="KIW53615.1"/>
    <property type="molecule type" value="Genomic_DNA"/>
</dbReference>
<dbReference type="RefSeq" id="XP_013314199.1">
    <property type="nucleotide sequence ID" value="XM_013458745.1"/>
</dbReference>
<keyword evidence="2" id="KW-1133">Transmembrane helix</keyword>
<feature type="region of interest" description="Disordered" evidence="1">
    <location>
        <begin position="25"/>
        <end position="58"/>
    </location>
</feature>
<sequence length="339" mass="35487">MFPRDLVHHARHAFNYHTRPGLANTEATTVTDDSSTAMHTSTDSERTASPTSTVTDADNPRAVVLYPTGQPTINNIDTVEVTYDTIWGNAKFTLFCAIDEGANEWALAEIKLAQPNGTYTISPIQAGMKIPQFPVYCGMLLYNAMNVSDSTTGGGFTMTSTMGAVSTYGMTVTTAMSSSTTGSSISTTTGSSTGSMTGSRSESAPTSRLTATPLVSSSTASETGVSAASSSTALSAGAKAGIAIGIILGAIALLAATFFFFRLRKRINRVEDMVKLGSTASPEREPSSEKPVTPMPGGTTSLTSPAVFAMGGNLNRNSEDWRRFFGSASNPRSQTPTST</sequence>
<accession>A0A0D2EG57</accession>
<dbReference type="GeneID" id="25331078"/>
<protein>
    <recommendedName>
        <fullName evidence="5">Mid2 domain-containing protein</fullName>
    </recommendedName>
</protein>
<dbReference type="AlphaFoldDB" id="A0A0D2EG57"/>
<feature type="region of interest" description="Disordered" evidence="1">
    <location>
        <begin position="278"/>
        <end position="314"/>
    </location>
</feature>
<dbReference type="OrthoDB" id="4154548at2759"/>
<feature type="transmembrane region" description="Helical" evidence="2">
    <location>
        <begin position="240"/>
        <end position="261"/>
    </location>
</feature>
<organism evidence="3 4">
    <name type="scientific">Exophiala xenobiotica</name>
    <dbReference type="NCBI Taxonomy" id="348802"/>
    <lineage>
        <taxon>Eukaryota</taxon>
        <taxon>Fungi</taxon>
        <taxon>Dikarya</taxon>
        <taxon>Ascomycota</taxon>
        <taxon>Pezizomycotina</taxon>
        <taxon>Eurotiomycetes</taxon>
        <taxon>Chaetothyriomycetidae</taxon>
        <taxon>Chaetothyriales</taxon>
        <taxon>Herpotrichiellaceae</taxon>
        <taxon>Exophiala</taxon>
    </lineage>
</organism>
<feature type="compositionally biased region" description="Low complexity" evidence="1">
    <location>
        <begin position="178"/>
        <end position="203"/>
    </location>
</feature>